<proteinExistence type="predicted"/>
<dbReference type="InterPro" id="IPR015943">
    <property type="entry name" value="WD40/YVTN_repeat-like_dom_sf"/>
</dbReference>
<feature type="domain" description="Vps41 beta-propeller" evidence="5">
    <location>
        <begin position="435"/>
        <end position="608"/>
    </location>
</feature>
<dbReference type="Proteomes" id="UP000028545">
    <property type="component" value="Unassembled WGS sequence"/>
</dbReference>
<feature type="domain" description="Vps41 beta-propeller" evidence="5">
    <location>
        <begin position="247"/>
        <end position="379"/>
    </location>
</feature>
<feature type="region of interest" description="Disordered" evidence="4">
    <location>
        <begin position="212"/>
        <end position="242"/>
    </location>
</feature>
<dbReference type="InterPro" id="IPR045111">
    <property type="entry name" value="Vps41/Vps8"/>
</dbReference>
<dbReference type="SMART" id="SM00299">
    <property type="entry name" value="CLH"/>
    <property type="match status" value="1"/>
</dbReference>
<dbReference type="EC" id="2.7.10.2" evidence="6"/>
<protein>
    <submittedName>
        <fullName evidence="6">Non-specific protein-tyrosine kinase</fullName>
        <ecNumber evidence="6">2.7.10.2</ecNumber>
    </submittedName>
</protein>
<reference evidence="6 7" key="1">
    <citation type="journal article" date="2014" name="Genome Announc.">
        <title>Draft genome sequence of the pathogenic fungus Scedosporium apiospermum.</title>
        <authorList>
            <person name="Vandeputte P."/>
            <person name="Ghamrawi S."/>
            <person name="Rechenmann M."/>
            <person name="Iltis A."/>
            <person name="Giraud S."/>
            <person name="Fleury M."/>
            <person name="Thornton C."/>
            <person name="Delhaes L."/>
            <person name="Meyer W."/>
            <person name="Papon N."/>
            <person name="Bouchara J.P."/>
        </authorList>
    </citation>
    <scope>NUCLEOTIDE SEQUENCE [LARGE SCALE GENOMIC DNA]</scope>
    <source>
        <strain evidence="6 7">IHEM 14462</strain>
    </source>
</reference>
<dbReference type="InterPro" id="IPR011990">
    <property type="entry name" value="TPR-like_helical_dom_sf"/>
</dbReference>
<feature type="region of interest" description="Disordered" evidence="4">
    <location>
        <begin position="732"/>
        <end position="751"/>
    </location>
</feature>
<dbReference type="HOGENOM" id="CLU_001285_0_0_1"/>
<gene>
    <name evidence="6" type="ORF">SAPIO_CDS10224</name>
</gene>
<evidence type="ECO:0000256" key="4">
    <source>
        <dbReference type="SAM" id="MobiDB-lite"/>
    </source>
</evidence>
<dbReference type="PROSITE" id="PS50236">
    <property type="entry name" value="CHCR"/>
    <property type="match status" value="1"/>
</dbReference>
<sequence>MTGDSADQSDSSLTQLDPKPEPEPNPTTSESYRASKIEETAASAGNNGEGENPDSKNKGVGEDTNGESGAEPSGQRRPAETSKRAERNDSAETEEDEEEEDEDEGEDEDEDEDDEDEEDDEPTLKYARLTQHLRQVYRNGDATSSFLVAGDKMIVGTHNGNINVIQLPLFQSLRVYHAHSASVTSISISPYPPPLPSATPEAPSLLRSHTLSISRPESRSTEATVGAGSSRRPREVPAVPNTPSNNIYIATSSTDGNVCIQSLIDMKDVQLRSFARPVQTVALSPEYKSDRTYLSGGLAGNLILTVGGQPGRSVSTTIGTAAATASGWLGSMGIGTNTGKDTILHSGEGTISTIKWSLSGKYVVWLNEHGIKIMRTKLKLESSDQEDAWKRIGHIDRPQTDEWETMASVWKGRAEWIDEQALESDESETRPEDAATSPAADLLRRQAKASTRSIERLLVGWGGTIWIIHVHPGGIGVGTDVGERSVGRAEIAKVLRMDCIISGISLYTENLLLVLAYCQPDDEDEEEESNDGLSPQKSQKGHRSQSSTSTVSSEPRGGIRRRQNNLQPELRLIDLTSQAEVDKDGLSVSRYERLSSADYHLGILPARNAASAVVSQRGALGAIAGIGTEMWNAAINPRSLFSSGASIMSRGSAEDTASSLRSSGGMGVIGLPSATVHPNLVKPGAKIFIHSPYDCILATKRDLGDHLNWLVEHKQYKQGWELLDEHPEILTGPTERAPEALPSTPSKAEPEEIHDDRSSITELPGHALFSSAAKEKRRIGELWIQELVEAGDWVTAGQVCGKVLNTPDRWEKWVWTFAGAKKFDEIVNYIPTAPMTPPAPKTIYEVVLGHYIQTDKLRFRDLLERWPTELFDVNAITTTLENQLTYRDVREDSVEGGEKGRDWRIVIESLAKLHEASGRYREALKCYIRLQDADSAFRLIRDFHLADAVADDIPKFIGLRVPANKMDDMGAGDFEAATSEAISLLVGEAQHGLVKPKDVVSQLEKQNLNLYLFFYLRGLWRGEGCQEHGIESRDRLLVETKSLVDDFGDLAVRLFAMYDRTLLMEFLRTSQSYAFEKAVQECEQYNYDDELVYLYSKTGQMRRALFLIIDRLHNVKKAIDFAKEQDDPDLWEDLLTYSMDKPSFIRGLLEQVGTAINPITLVRRIPEGLEIEGLREGIRHIMKEHEIQYSISEGVARVLRSEVAAAQRELRKGQQRGIKFESVPSSDVVLESEASDDDDSATVKEIDIFSEPAKPGHCSKCHKPFTDFEVESLVGFACGHVFHLSHLMEIIRPGAALEAPFSVDEEDRGGRYLVGMKVTHARLLKDRLRGLLVKARVGISRVRMVAVSRIIPVVLILATLVRPIVSENENGNLYFFLLPTSIASIVATAKNAESAAAPNNPSNSPSKRTTLNDTAAFEQNLANEAKYVHEVIYDLAVVMILLFTIVHFL</sequence>
<feature type="region of interest" description="Disordered" evidence="4">
    <location>
        <begin position="1"/>
        <end position="123"/>
    </location>
</feature>
<comment type="caution">
    <text evidence="6">The sequence shown here is derived from an EMBL/GenBank/DDBJ whole genome shotgun (WGS) entry which is preliminary data.</text>
</comment>
<feature type="region of interest" description="Disordered" evidence="4">
    <location>
        <begin position="421"/>
        <end position="442"/>
    </location>
</feature>
<dbReference type="InterPro" id="IPR000547">
    <property type="entry name" value="Clathrin_H-chain/VPS_repeat"/>
</dbReference>
<dbReference type="GO" id="GO:0016236">
    <property type="term" value="P:macroautophagy"/>
    <property type="evidence" value="ECO:0007669"/>
    <property type="project" value="TreeGrafter"/>
</dbReference>
<keyword evidence="7" id="KW-1185">Reference proteome</keyword>
<keyword evidence="1" id="KW-0813">Transport</keyword>
<organism evidence="6 7">
    <name type="scientific">Pseudallescheria apiosperma</name>
    <name type="common">Scedosporium apiospermum</name>
    <dbReference type="NCBI Taxonomy" id="563466"/>
    <lineage>
        <taxon>Eukaryota</taxon>
        <taxon>Fungi</taxon>
        <taxon>Dikarya</taxon>
        <taxon>Ascomycota</taxon>
        <taxon>Pezizomycotina</taxon>
        <taxon>Sordariomycetes</taxon>
        <taxon>Hypocreomycetidae</taxon>
        <taxon>Microascales</taxon>
        <taxon>Microascaceae</taxon>
        <taxon>Scedosporium</taxon>
    </lineage>
</organism>
<dbReference type="RefSeq" id="XP_016638704.1">
    <property type="nucleotide sequence ID" value="XM_016783855.1"/>
</dbReference>
<dbReference type="GO" id="GO:0006623">
    <property type="term" value="P:protein targeting to vacuole"/>
    <property type="evidence" value="ECO:0007669"/>
    <property type="project" value="InterPro"/>
</dbReference>
<evidence type="ECO:0000256" key="3">
    <source>
        <dbReference type="PROSITE-ProRule" id="PRU01006"/>
    </source>
</evidence>
<dbReference type="KEGG" id="sapo:SAPIO_CDS10224"/>
<dbReference type="SUPFAM" id="SSF50978">
    <property type="entry name" value="WD40 repeat-like"/>
    <property type="match status" value="1"/>
</dbReference>
<feature type="compositionally biased region" description="Basic and acidic residues" evidence="4">
    <location>
        <begin position="77"/>
        <end position="90"/>
    </location>
</feature>
<evidence type="ECO:0000259" key="5">
    <source>
        <dbReference type="Pfam" id="PF23411"/>
    </source>
</evidence>
<dbReference type="GeneID" id="27719399"/>
<evidence type="ECO:0000313" key="6">
    <source>
        <dbReference type="EMBL" id="KEZ38905.1"/>
    </source>
</evidence>
<dbReference type="Gene3D" id="2.130.10.10">
    <property type="entry name" value="YVTN repeat-like/Quinoprotein amine dehydrogenase"/>
    <property type="match status" value="1"/>
</dbReference>
<keyword evidence="6" id="KW-0829">Tyrosine-protein kinase</keyword>
<feature type="compositionally biased region" description="Low complexity" evidence="4">
    <location>
        <begin position="544"/>
        <end position="553"/>
    </location>
</feature>
<name>A0A084FUZ3_PSEDA</name>
<keyword evidence="2" id="KW-0653">Protein transport</keyword>
<keyword evidence="6" id="KW-0808">Transferase</keyword>
<evidence type="ECO:0000313" key="7">
    <source>
        <dbReference type="Proteomes" id="UP000028545"/>
    </source>
</evidence>
<dbReference type="GO" id="GO:0034058">
    <property type="term" value="P:endosomal vesicle fusion"/>
    <property type="evidence" value="ECO:0007669"/>
    <property type="project" value="TreeGrafter"/>
</dbReference>
<dbReference type="Gene3D" id="1.25.40.10">
    <property type="entry name" value="Tetratricopeptide repeat domain"/>
    <property type="match status" value="1"/>
</dbReference>
<dbReference type="PANTHER" id="PTHR12616">
    <property type="entry name" value="VACUOLAR PROTEIN SORTING VPS41"/>
    <property type="match status" value="1"/>
</dbReference>
<dbReference type="Pfam" id="PF23411">
    <property type="entry name" value="Beta-prop_Vps41"/>
    <property type="match status" value="2"/>
</dbReference>
<dbReference type="GO" id="GO:0004715">
    <property type="term" value="F:non-membrane spanning protein tyrosine kinase activity"/>
    <property type="evidence" value="ECO:0007669"/>
    <property type="project" value="UniProtKB-EC"/>
</dbReference>
<dbReference type="EMBL" id="JOWA01000165">
    <property type="protein sequence ID" value="KEZ38905.1"/>
    <property type="molecule type" value="Genomic_DNA"/>
</dbReference>
<dbReference type="GO" id="GO:0030897">
    <property type="term" value="C:HOPS complex"/>
    <property type="evidence" value="ECO:0007669"/>
    <property type="project" value="TreeGrafter"/>
</dbReference>
<feature type="compositionally biased region" description="Acidic residues" evidence="4">
    <location>
        <begin position="91"/>
        <end position="121"/>
    </location>
</feature>
<feature type="repeat" description="CHCR" evidence="3">
    <location>
        <begin position="984"/>
        <end position="1147"/>
    </location>
</feature>
<dbReference type="GO" id="GO:0009267">
    <property type="term" value="P:cellular response to starvation"/>
    <property type="evidence" value="ECO:0007669"/>
    <property type="project" value="TreeGrafter"/>
</dbReference>
<dbReference type="OrthoDB" id="244107at2759"/>
<dbReference type="VEuPathDB" id="FungiDB:SAPIO_CDS10224"/>
<evidence type="ECO:0000256" key="1">
    <source>
        <dbReference type="ARBA" id="ARBA00022448"/>
    </source>
</evidence>
<feature type="compositionally biased region" description="Polar residues" evidence="4">
    <location>
        <begin position="1"/>
        <end position="15"/>
    </location>
</feature>
<keyword evidence="6" id="KW-0418">Kinase</keyword>
<accession>A0A084FUZ3</accession>
<dbReference type="InterPro" id="IPR057780">
    <property type="entry name" value="Beta-prop_Vps41"/>
</dbReference>
<feature type="region of interest" description="Disordered" evidence="4">
    <location>
        <begin position="523"/>
        <end position="564"/>
    </location>
</feature>
<dbReference type="PANTHER" id="PTHR12616:SF1">
    <property type="entry name" value="VACUOLAR PROTEIN SORTING-ASSOCIATED PROTEIN 41 HOMOLOG"/>
    <property type="match status" value="1"/>
</dbReference>
<dbReference type="Pfam" id="PF23556">
    <property type="entry name" value="TPR_Vps41"/>
    <property type="match status" value="1"/>
</dbReference>
<evidence type="ECO:0000256" key="2">
    <source>
        <dbReference type="ARBA" id="ARBA00022927"/>
    </source>
</evidence>
<dbReference type="InterPro" id="IPR036322">
    <property type="entry name" value="WD40_repeat_dom_sf"/>
</dbReference>
<dbReference type="OMA" id="CYIRLQD"/>
<dbReference type="GO" id="GO:0005770">
    <property type="term" value="C:late endosome"/>
    <property type="evidence" value="ECO:0007669"/>
    <property type="project" value="TreeGrafter"/>
</dbReference>